<sequence length="100" mass="10435">MSSGLRVSGGTGFIGSNPVSWLPRHPASGRVTIVGECCTGSWSLLGSDLADSDFRRESVLNAGLLDQAVARADAVSPAMHPIARVSPRALQCRPTTDFAP</sequence>
<evidence type="ECO:0000313" key="2">
    <source>
        <dbReference type="Proteomes" id="UP000320481"/>
    </source>
</evidence>
<evidence type="ECO:0000313" key="1">
    <source>
        <dbReference type="EMBL" id="TWV34740.1"/>
    </source>
</evidence>
<dbReference type="Proteomes" id="UP000320481">
    <property type="component" value="Unassembled WGS sequence"/>
</dbReference>
<keyword evidence="2" id="KW-1185">Reference proteome</keyword>
<organism evidence="1 2">
    <name type="scientific">Streptomyces misionensis</name>
    <dbReference type="NCBI Taxonomy" id="67331"/>
    <lineage>
        <taxon>Bacteria</taxon>
        <taxon>Bacillati</taxon>
        <taxon>Actinomycetota</taxon>
        <taxon>Actinomycetes</taxon>
        <taxon>Kitasatosporales</taxon>
        <taxon>Streptomycetaceae</taxon>
        <taxon>Streptomyces</taxon>
    </lineage>
</organism>
<gene>
    <name evidence="1" type="ORF">FRZ03_28155</name>
</gene>
<dbReference type="AlphaFoldDB" id="A0A5C6J133"/>
<protein>
    <recommendedName>
        <fullName evidence="3">NAD-dependent epimerase/dehydratase family protein</fullName>
    </recommendedName>
</protein>
<dbReference type="Gene3D" id="3.40.50.720">
    <property type="entry name" value="NAD(P)-binding Rossmann-like Domain"/>
    <property type="match status" value="1"/>
</dbReference>
<proteinExistence type="predicted"/>
<name>A0A5C6J133_9ACTN</name>
<accession>A0A5C6J133</accession>
<evidence type="ECO:0008006" key="3">
    <source>
        <dbReference type="Google" id="ProtNLM"/>
    </source>
</evidence>
<comment type="caution">
    <text evidence="1">The sequence shown here is derived from an EMBL/GenBank/DDBJ whole genome shotgun (WGS) entry which is preliminary data.</text>
</comment>
<dbReference type="EMBL" id="VOGW01000170">
    <property type="protein sequence ID" value="TWV34740.1"/>
    <property type="molecule type" value="Genomic_DNA"/>
</dbReference>
<reference evidence="1" key="1">
    <citation type="journal article" date="2019" name="Microbiol. Resour. Announc.">
        <title>Draft Genomic Sequences of Streptomyces misionensis and Streptomyces albidoflavus, bacteria applied for phytopathogen biocontrol.</title>
        <authorList>
            <person name="Pylro V."/>
            <person name="Dias A."/>
            <person name="Andreote F."/>
            <person name="Varani A."/>
            <person name="Andreote C."/>
            <person name="Bernardo E."/>
            <person name="Martins T."/>
        </authorList>
    </citation>
    <scope>NUCLEOTIDE SEQUENCE [LARGE SCALE GENOMIC DNA]</scope>
    <source>
        <strain evidence="1">66</strain>
    </source>
</reference>